<sequence>MRTARCTASTTGNRHTSCRGQIIPVIILSTLVHCLTASRLHMVHVVQDRELYVDLYMPS</sequence>
<organism evidence="1">
    <name type="scientific">Dichomitus squalens</name>
    <dbReference type="NCBI Taxonomy" id="114155"/>
    <lineage>
        <taxon>Eukaryota</taxon>
        <taxon>Fungi</taxon>
        <taxon>Dikarya</taxon>
        <taxon>Basidiomycota</taxon>
        <taxon>Agaricomycotina</taxon>
        <taxon>Agaricomycetes</taxon>
        <taxon>Polyporales</taxon>
        <taxon>Polyporaceae</taxon>
        <taxon>Dichomitus</taxon>
    </lineage>
</organism>
<dbReference type="EMBL" id="ML143389">
    <property type="protein sequence ID" value="TBU33964.1"/>
    <property type="molecule type" value="Genomic_DNA"/>
</dbReference>
<proteinExistence type="predicted"/>
<evidence type="ECO:0000313" key="1">
    <source>
        <dbReference type="EMBL" id="TBU33964.1"/>
    </source>
</evidence>
<protein>
    <submittedName>
        <fullName evidence="1">Uncharacterized protein</fullName>
    </submittedName>
</protein>
<dbReference type="AlphaFoldDB" id="A0A4Q9N0L1"/>
<gene>
    <name evidence="1" type="ORF">BD311DRAFT_746878</name>
</gene>
<reference evidence="1" key="1">
    <citation type="submission" date="2019-01" db="EMBL/GenBank/DDBJ databases">
        <title>Draft genome sequences of three monokaryotic isolates of the white-rot basidiomycete fungus Dichomitus squalens.</title>
        <authorList>
            <consortium name="DOE Joint Genome Institute"/>
            <person name="Lopez S.C."/>
            <person name="Andreopoulos B."/>
            <person name="Pangilinan J."/>
            <person name="Lipzen A."/>
            <person name="Riley R."/>
            <person name="Ahrendt S."/>
            <person name="Ng V."/>
            <person name="Barry K."/>
            <person name="Daum C."/>
            <person name="Grigoriev I.V."/>
            <person name="Hilden K.S."/>
            <person name="Makela M.R."/>
            <person name="de Vries R.P."/>
        </authorList>
    </citation>
    <scope>NUCLEOTIDE SEQUENCE [LARGE SCALE GENOMIC DNA]</scope>
    <source>
        <strain evidence="1">OM18370.1</strain>
    </source>
</reference>
<dbReference type="Proteomes" id="UP000292957">
    <property type="component" value="Unassembled WGS sequence"/>
</dbReference>
<name>A0A4Q9N0L1_9APHY</name>
<accession>A0A4Q9N0L1</accession>